<dbReference type="InterPro" id="IPR052025">
    <property type="entry name" value="Xyloglucanase_GH74"/>
</dbReference>
<dbReference type="GO" id="GO:0016798">
    <property type="term" value="F:hydrolase activity, acting on glycosyl bonds"/>
    <property type="evidence" value="ECO:0007669"/>
    <property type="project" value="UniProtKB-KW"/>
</dbReference>
<keyword evidence="3" id="KW-0119">Carbohydrate metabolism</keyword>
<evidence type="ECO:0000256" key="4">
    <source>
        <dbReference type="ARBA" id="ARBA00023295"/>
    </source>
</evidence>
<reference evidence="9" key="1">
    <citation type="submission" date="2021-08" db="EMBL/GenBank/DDBJ databases">
        <title>Genome of a novel bacterium of the phylum Verrucomicrobia, Oleiharenicola sp. KSB-15.</title>
        <authorList>
            <person name="Chung J.-H."/>
            <person name="Ahn J.-H."/>
            <person name="Yoon Y."/>
            <person name="Kim D.-Y."/>
            <person name="An S.-H."/>
            <person name="Park I."/>
            <person name="Yeon J."/>
        </authorList>
    </citation>
    <scope>NUCLEOTIDE SEQUENCE</scope>
    <source>
        <strain evidence="9">KSB-15</strain>
    </source>
</reference>
<evidence type="ECO:0000256" key="2">
    <source>
        <dbReference type="ARBA" id="ARBA00022801"/>
    </source>
</evidence>
<evidence type="ECO:0000256" key="6">
    <source>
        <dbReference type="ARBA" id="ARBA00037986"/>
    </source>
</evidence>
<dbReference type="KEGG" id="ole:K0B96_01190"/>
<sequence length="345" mass="37229">MPLLKPGVLFAVALAVGASAAAAPHELYVCASVNDNYVIGSTYVTMSGLFRRGGDGQWQHVGFNDVGLMAVSFDPRDHRTFYTATLNGCVRTFDGYDHLRVTTGWDVTEPRDVCVDPNAPDTVYLALPDGVVVTTNKGDTWERREHGLPTRGKYTQTIEVDRTRAGRVLAGCEKGIFLTEDAGKNWRQVLATVDAVLDVQQSPHDPAQWFAVSQSAGAWRSADGGATWAQVGGVPKAKAFYNVSFDATNPQRLVLGGYTYGVLTSEDGGRTWTERNAGLPAGHHVWRVAVDPDDGRIYAAVRSDSIYVSADFGRTWKAAGLPGSQVAEFVFVPAATNSTPARSSR</sequence>
<feature type="domain" description="Photosynthesis system II assembly factor Ycf48/Hcf136-like" evidence="8">
    <location>
        <begin position="58"/>
        <end position="320"/>
    </location>
</feature>
<dbReference type="InterPro" id="IPR015943">
    <property type="entry name" value="WD40/YVTN_repeat-like_dom_sf"/>
</dbReference>
<keyword evidence="1 7" id="KW-0732">Signal</keyword>
<dbReference type="InterPro" id="IPR028203">
    <property type="entry name" value="PSII_CF48-like_dom"/>
</dbReference>
<evidence type="ECO:0000313" key="10">
    <source>
        <dbReference type="Proteomes" id="UP000825051"/>
    </source>
</evidence>
<keyword evidence="5" id="KW-0624">Polysaccharide degradation</keyword>
<comment type="similarity">
    <text evidence="6">Belongs to the glycosyl hydrolase 74 family.</text>
</comment>
<dbReference type="AlphaFoldDB" id="A0A8F9TUE2"/>
<dbReference type="PANTHER" id="PTHR43739:SF2">
    <property type="entry name" value="OLIGOXYLOGLUCAN-REDUCING END-SPECIFIC XYLOGLUCANASE-RELATED"/>
    <property type="match status" value="1"/>
</dbReference>
<evidence type="ECO:0000256" key="1">
    <source>
        <dbReference type="ARBA" id="ARBA00022729"/>
    </source>
</evidence>
<evidence type="ECO:0000256" key="5">
    <source>
        <dbReference type="ARBA" id="ARBA00023326"/>
    </source>
</evidence>
<dbReference type="PANTHER" id="PTHR43739">
    <property type="entry name" value="XYLOGLUCANASE (EUROFUNG)"/>
    <property type="match status" value="1"/>
</dbReference>
<accession>A0A8F9TUE2</accession>
<dbReference type="Gene3D" id="2.130.10.10">
    <property type="entry name" value="YVTN repeat-like/Quinoprotein amine dehydrogenase"/>
    <property type="match status" value="2"/>
</dbReference>
<dbReference type="CDD" id="cd15482">
    <property type="entry name" value="Sialidase_non-viral"/>
    <property type="match status" value="1"/>
</dbReference>
<evidence type="ECO:0000259" key="8">
    <source>
        <dbReference type="Pfam" id="PF14870"/>
    </source>
</evidence>
<dbReference type="RefSeq" id="WP_220162907.1">
    <property type="nucleotide sequence ID" value="NZ_CP080507.1"/>
</dbReference>
<dbReference type="GO" id="GO:0000272">
    <property type="term" value="P:polysaccharide catabolic process"/>
    <property type="evidence" value="ECO:0007669"/>
    <property type="project" value="UniProtKB-KW"/>
</dbReference>
<evidence type="ECO:0000256" key="7">
    <source>
        <dbReference type="SAM" id="SignalP"/>
    </source>
</evidence>
<protein>
    <recommendedName>
        <fullName evidence="8">Photosynthesis system II assembly factor Ycf48/Hcf136-like domain-containing protein</fullName>
    </recommendedName>
</protein>
<keyword evidence="4" id="KW-0326">Glycosidase</keyword>
<proteinExistence type="inferred from homology"/>
<evidence type="ECO:0000313" key="9">
    <source>
        <dbReference type="EMBL" id="QYM79261.1"/>
    </source>
</evidence>
<dbReference type="GO" id="GO:0010411">
    <property type="term" value="P:xyloglucan metabolic process"/>
    <property type="evidence" value="ECO:0007669"/>
    <property type="project" value="TreeGrafter"/>
</dbReference>
<dbReference type="EMBL" id="CP080507">
    <property type="protein sequence ID" value="QYM79261.1"/>
    <property type="molecule type" value="Genomic_DNA"/>
</dbReference>
<feature type="chain" id="PRO_5034722106" description="Photosynthesis system II assembly factor Ycf48/Hcf136-like domain-containing protein" evidence="7">
    <location>
        <begin position="22"/>
        <end position="345"/>
    </location>
</feature>
<organism evidence="9 10">
    <name type="scientific">Horticoccus luteus</name>
    <dbReference type="NCBI Taxonomy" id="2862869"/>
    <lineage>
        <taxon>Bacteria</taxon>
        <taxon>Pseudomonadati</taxon>
        <taxon>Verrucomicrobiota</taxon>
        <taxon>Opitutia</taxon>
        <taxon>Opitutales</taxon>
        <taxon>Opitutaceae</taxon>
        <taxon>Horticoccus</taxon>
    </lineage>
</organism>
<keyword evidence="2" id="KW-0378">Hydrolase</keyword>
<dbReference type="Pfam" id="PF14870">
    <property type="entry name" value="PSII_BNR"/>
    <property type="match status" value="1"/>
</dbReference>
<evidence type="ECO:0000256" key="3">
    <source>
        <dbReference type="ARBA" id="ARBA00023277"/>
    </source>
</evidence>
<feature type="signal peptide" evidence="7">
    <location>
        <begin position="1"/>
        <end position="21"/>
    </location>
</feature>
<dbReference type="SUPFAM" id="SSF110296">
    <property type="entry name" value="Oligoxyloglucan reducing end-specific cellobiohydrolase"/>
    <property type="match status" value="1"/>
</dbReference>
<gene>
    <name evidence="9" type="ORF">K0B96_01190</name>
</gene>
<dbReference type="Proteomes" id="UP000825051">
    <property type="component" value="Chromosome"/>
</dbReference>
<keyword evidence="10" id="KW-1185">Reference proteome</keyword>
<name>A0A8F9TUE2_9BACT</name>